<accession>A0A0V0GF84</accession>
<dbReference type="EMBL" id="GEDG01040550">
    <property type="protein sequence ID" value="JAP06691.1"/>
    <property type="molecule type" value="Transcribed_RNA"/>
</dbReference>
<organism evidence="1">
    <name type="scientific">Solanum chacoense</name>
    <name type="common">Chaco potato</name>
    <dbReference type="NCBI Taxonomy" id="4108"/>
    <lineage>
        <taxon>Eukaryota</taxon>
        <taxon>Viridiplantae</taxon>
        <taxon>Streptophyta</taxon>
        <taxon>Embryophyta</taxon>
        <taxon>Tracheophyta</taxon>
        <taxon>Spermatophyta</taxon>
        <taxon>Magnoliopsida</taxon>
        <taxon>eudicotyledons</taxon>
        <taxon>Gunneridae</taxon>
        <taxon>Pentapetalae</taxon>
        <taxon>asterids</taxon>
        <taxon>lamiids</taxon>
        <taxon>Solanales</taxon>
        <taxon>Solanaceae</taxon>
        <taxon>Solanoideae</taxon>
        <taxon>Solaneae</taxon>
        <taxon>Solanum</taxon>
    </lineage>
</organism>
<feature type="non-terminal residue" evidence="1">
    <location>
        <position position="66"/>
    </location>
</feature>
<sequence>MEQINEDSALNPDKLTEFMLLDQAPVSHNTHLFRFRSVGFRSRGDWFPIRIQQYQWFKSLAFRSRG</sequence>
<reference evidence="1" key="1">
    <citation type="submission" date="2015-12" db="EMBL/GenBank/DDBJ databases">
        <title>Gene expression during late stages of embryo sac development: a critical building block for successful pollen-pistil interactions.</title>
        <authorList>
            <person name="Liu Y."/>
            <person name="Joly V."/>
            <person name="Sabar M."/>
            <person name="Matton D.P."/>
        </authorList>
    </citation>
    <scope>NUCLEOTIDE SEQUENCE</scope>
</reference>
<evidence type="ECO:0000313" key="1">
    <source>
        <dbReference type="EMBL" id="JAP06691.1"/>
    </source>
</evidence>
<dbReference type="AlphaFoldDB" id="A0A0V0GF84"/>
<proteinExistence type="predicted"/>
<name>A0A0V0GF84_SOLCH</name>
<protein>
    <submittedName>
        <fullName evidence="1">Putative ovule protein</fullName>
    </submittedName>
</protein>